<accession>A0A3B0CFH1</accession>
<keyword evidence="7" id="KW-1185">Reference proteome</keyword>
<keyword evidence="1" id="KW-0004">4Fe-4S</keyword>
<dbReference type="RefSeq" id="WP_120710661.1">
    <property type="nucleotide sequence ID" value="NZ_RBCJ01000001.1"/>
</dbReference>
<protein>
    <submittedName>
        <fullName evidence="6">FAD-dependent oxidoreductase</fullName>
    </submittedName>
</protein>
<reference evidence="6 7" key="1">
    <citation type="submission" date="2018-10" db="EMBL/GenBank/DDBJ databases">
        <title>Ulvibacterium marinum gen. nov., sp. nov., a novel marine bacterium of the family Flavobacteriaceae, isolated from a culture of the green alga Ulva prolifera.</title>
        <authorList>
            <person name="Zhang Z."/>
        </authorList>
    </citation>
    <scope>NUCLEOTIDE SEQUENCE [LARGE SCALE GENOMIC DNA]</scope>
    <source>
        <strain evidence="6 7">CCMM003</strain>
    </source>
</reference>
<dbReference type="Proteomes" id="UP000276603">
    <property type="component" value="Unassembled WGS sequence"/>
</dbReference>
<keyword evidence="3" id="KW-0560">Oxidoreductase</keyword>
<dbReference type="OrthoDB" id="668499at2"/>
<dbReference type="GO" id="GO:0051539">
    <property type="term" value="F:4 iron, 4 sulfur cluster binding"/>
    <property type="evidence" value="ECO:0007669"/>
    <property type="project" value="UniProtKB-KW"/>
</dbReference>
<evidence type="ECO:0000313" key="6">
    <source>
        <dbReference type="EMBL" id="RKN83454.1"/>
    </source>
</evidence>
<organism evidence="6 7">
    <name type="scientific">Ulvibacterium marinum</name>
    <dbReference type="NCBI Taxonomy" id="2419782"/>
    <lineage>
        <taxon>Bacteria</taxon>
        <taxon>Pseudomonadati</taxon>
        <taxon>Bacteroidota</taxon>
        <taxon>Flavobacteriia</taxon>
        <taxon>Flavobacteriales</taxon>
        <taxon>Flavobacteriaceae</taxon>
        <taxon>Ulvibacterium</taxon>
    </lineage>
</organism>
<dbReference type="GO" id="GO:0046872">
    <property type="term" value="F:metal ion binding"/>
    <property type="evidence" value="ECO:0007669"/>
    <property type="project" value="UniProtKB-KW"/>
</dbReference>
<evidence type="ECO:0000256" key="2">
    <source>
        <dbReference type="ARBA" id="ARBA00022723"/>
    </source>
</evidence>
<dbReference type="AlphaFoldDB" id="A0A3B0CFH1"/>
<dbReference type="Gene3D" id="3.50.50.60">
    <property type="entry name" value="FAD/NAD(P)-binding domain"/>
    <property type="match status" value="1"/>
</dbReference>
<dbReference type="PANTHER" id="PTHR43498">
    <property type="entry name" value="FERREDOXIN:COB-COM HETERODISULFIDE REDUCTASE SUBUNIT A"/>
    <property type="match status" value="1"/>
</dbReference>
<evidence type="ECO:0000256" key="5">
    <source>
        <dbReference type="ARBA" id="ARBA00023014"/>
    </source>
</evidence>
<dbReference type="InterPro" id="IPR039650">
    <property type="entry name" value="HdrA-like"/>
</dbReference>
<dbReference type="SUPFAM" id="SSF51905">
    <property type="entry name" value="FAD/NAD(P)-binding domain"/>
    <property type="match status" value="1"/>
</dbReference>
<keyword evidence="5" id="KW-0411">Iron-sulfur</keyword>
<dbReference type="EMBL" id="RBCJ01000001">
    <property type="protein sequence ID" value="RKN83454.1"/>
    <property type="molecule type" value="Genomic_DNA"/>
</dbReference>
<evidence type="ECO:0000313" key="7">
    <source>
        <dbReference type="Proteomes" id="UP000276603"/>
    </source>
</evidence>
<evidence type="ECO:0000256" key="3">
    <source>
        <dbReference type="ARBA" id="ARBA00023002"/>
    </source>
</evidence>
<proteinExistence type="predicted"/>
<gene>
    <name evidence="6" type="ORF">D7Z94_06430</name>
</gene>
<sequence>MMNPFKKNMGQLIILVFLMFYLNPVKAIQGKVLENQYDLVIAGATFSGMAAAINAAKYGHSVVIVEEYPIIGGLMTGGLSFTDFISYEALGGTFKDYMKRVEKYYLDKYGKRSKQFKDCHGGIHAEPHVTLQIFKEMLDEFPNIKVLVNHRLHSALMDKPENGTKVIKAAVCTDLESNTSVILNGKIFIDATYEGDLAAYAGAEYRIGRESRREYGEPFAGKLFFDKGKILVGSSGEGDHRVQAYNFRLIMTNDPKNQTKIERPKGYVREDYLPISDVLKQGKVSQVFIEKSRDGIFRSQMLPNNKADVNDIKNAPVRMTMLGENYEYPDGDWETRKKIIQRHKEHILGMVYFIQNDSSVPKKYKNEAKGWGLAKDEFIDTNNFPPRLYIREARRIMGEYVFTQNDVNTIGNSLIVALKEDAIAIGDYALNCHGVSPGSLYPSIAEGDFNFIPPPFQIPFGVIKPKGFSNLLVSVAVSASHVGFSGLRLEPTWTALGQATGLTAHLALEKDISISKVDVKEVQDLLHQNKAKTAYVSDIDGDSPYFEAAQFLGVRGFLHDVYLMKENEMPGTETYKSIRGTQYAYAFPFHELEPNEPLELQLAEKWMERLDSTKLRNEMEVYLEENPLTRGAFLLKIYDTIKSQEL</sequence>
<dbReference type="GO" id="GO:0016491">
    <property type="term" value="F:oxidoreductase activity"/>
    <property type="evidence" value="ECO:0007669"/>
    <property type="project" value="UniProtKB-KW"/>
</dbReference>
<keyword evidence="4" id="KW-0408">Iron</keyword>
<comment type="caution">
    <text evidence="6">The sequence shown here is derived from an EMBL/GenBank/DDBJ whole genome shotgun (WGS) entry which is preliminary data.</text>
</comment>
<dbReference type="Pfam" id="PF12831">
    <property type="entry name" value="FAD_oxidored"/>
    <property type="match status" value="1"/>
</dbReference>
<dbReference type="InterPro" id="IPR036188">
    <property type="entry name" value="FAD/NAD-bd_sf"/>
</dbReference>
<name>A0A3B0CFH1_9FLAO</name>
<dbReference type="PANTHER" id="PTHR43498:SF1">
    <property type="entry name" value="COB--COM HETERODISULFIDE REDUCTASE IRON-SULFUR SUBUNIT A"/>
    <property type="match status" value="1"/>
</dbReference>
<keyword evidence="2" id="KW-0479">Metal-binding</keyword>
<evidence type="ECO:0000256" key="1">
    <source>
        <dbReference type="ARBA" id="ARBA00022485"/>
    </source>
</evidence>
<evidence type="ECO:0000256" key="4">
    <source>
        <dbReference type="ARBA" id="ARBA00023004"/>
    </source>
</evidence>